<dbReference type="InterPro" id="IPR051264">
    <property type="entry name" value="FAD-oxidored/transferase_4"/>
</dbReference>
<evidence type="ECO:0000256" key="5">
    <source>
        <dbReference type="ARBA" id="ARBA00023002"/>
    </source>
</evidence>
<keyword evidence="5" id="KW-0560">Oxidoreductase</keyword>
<dbReference type="InterPro" id="IPR006094">
    <property type="entry name" value="Oxid_FAD_bind_N"/>
</dbReference>
<dbReference type="EMBL" id="JAECSB010000070">
    <property type="protein sequence ID" value="MBH5144927.1"/>
    <property type="molecule type" value="Genomic_DNA"/>
</dbReference>
<name>A0A8I1A0S3_RHOER</name>
<comment type="cofactor">
    <cofactor evidence="1">
        <name>FAD</name>
        <dbReference type="ChEBI" id="CHEBI:57692"/>
    </cofactor>
</comment>
<evidence type="ECO:0000259" key="6">
    <source>
        <dbReference type="PROSITE" id="PS51387"/>
    </source>
</evidence>
<evidence type="ECO:0000313" key="8">
    <source>
        <dbReference type="Proteomes" id="UP000627573"/>
    </source>
</evidence>
<dbReference type="GO" id="GO:0016491">
    <property type="term" value="F:oxidoreductase activity"/>
    <property type="evidence" value="ECO:0007669"/>
    <property type="project" value="UniProtKB-KW"/>
</dbReference>
<gene>
    <name evidence="7" type="ORF">I3517_20190</name>
</gene>
<keyword evidence="4" id="KW-0274">FAD</keyword>
<dbReference type="Gene3D" id="3.30.70.2190">
    <property type="match status" value="1"/>
</dbReference>
<dbReference type="PANTHER" id="PTHR43716">
    <property type="entry name" value="D-2-HYDROXYGLUTARATE DEHYDROGENASE, MITOCHONDRIAL"/>
    <property type="match status" value="1"/>
</dbReference>
<dbReference type="Pfam" id="PF02913">
    <property type="entry name" value="FAD-oxidase_C"/>
    <property type="match status" value="1"/>
</dbReference>
<evidence type="ECO:0000256" key="4">
    <source>
        <dbReference type="ARBA" id="ARBA00022827"/>
    </source>
</evidence>
<keyword evidence="3" id="KW-0285">Flavoprotein</keyword>
<dbReference type="FunFam" id="1.10.45.10:FF:000001">
    <property type="entry name" value="D-lactate dehydrogenase mitochondrial"/>
    <property type="match status" value="1"/>
</dbReference>
<dbReference type="Proteomes" id="UP000627573">
    <property type="component" value="Unassembled WGS sequence"/>
</dbReference>
<evidence type="ECO:0000256" key="1">
    <source>
        <dbReference type="ARBA" id="ARBA00001974"/>
    </source>
</evidence>
<dbReference type="PROSITE" id="PS51387">
    <property type="entry name" value="FAD_PCMH"/>
    <property type="match status" value="1"/>
</dbReference>
<dbReference type="InterPro" id="IPR016164">
    <property type="entry name" value="FAD-linked_Oxase-like_C"/>
</dbReference>
<protein>
    <submittedName>
        <fullName evidence="7">FAD-binding oxidoreductase</fullName>
    </submittedName>
</protein>
<dbReference type="GO" id="GO:0071949">
    <property type="term" value="F:FAD binding"/>
    <property type="evidence" value="ECO:0007669"/>
    <property type="project" value="InterPro"/>
</dbReference>
<dbReference type="GO" id="GO:0022904">
    <property type="term" value="P:respiratory electron transport chain"/>
    <property type="evidence" value="ECO:0007669"/>
    <property type="project" value="TreeGrafter"/>
</dbReference>
<dbReference type="PANTHER" id="PTHR43716:SF1">
    <property type="entry name" value="D-2-HYDROXYGLUTARATE DEHYDROGENASE, MITOCHONDRIAL"/>
    <property type="match status" value="1"/>
</dbReference>
<dbReference type="InterPro" id="IPR016169">
    <property type="entry name" value="FAD-bd_PCMH_sub2"/>
</dbReference>
<reference evidence="7 8" key="1">
    <citation type="submission" date="2020-12" db="EMBL/GenBank/DDBJ databases">
        <title>Draft genome sequence of furan degrading bacterial strain FUR100.</title>
        <authorList>
            <person name="Woiski C."/>
        </authorList>
    </citation>
    <scope>NUCLEOTIDE SEQUENCE [LARGE SCALE GENOMIC DNA]</scope>
    <source>
        <strain evidence="7 8">FUR100</strain>
    </source>
</reference>
<organism evidence="7 8">
    <name type="scientific">Rhodococcus erythropolis</name>
    <name type="common">Arthrobacter picolinophilus</name>
    <dbReference type="NCBI Taxonomy" id="1833"/>
    <lineage>
        <taxon>Bacteria</taxon>
        <taxon>Bacillati</taxon>
        <taxon>Actinomycetota</taxon>
        <taxon>Actinomycetes</taxon>
        <taxon>Mycobacteriales</taxon>
        <taxon>Nocardiaceae</taxon>
        <taxon>Rhodococcus</taxon>
        <taxon>Rhodococcus erythropolis group</taxon>
    </lineage>
</organism>
<dbReference type="Gene3D" id="3.30.70.2740">
    <property type="match status" value="1"/>
</dbReference>
<dbReference type="SUPFAM" id="SSF55103">
    <property type="entry name" value="FAD-linked oxidases, C-terminal domain"/>
    <property type="match status" value="1"/>
</dbReference>
<evidence type="ECO:0000313" key="7">
    <source>
        <dbReference type="EMBL" id="MBH5144927.1"/>
    </source>
</evidence>
<dbReference type="Gene3D" id="1.10.45.10">
    <property type="entry name" value="Vanillyl-alcohol Oxidase, Chain A, domain 4"/>
    <property type="match status" value="1"/>
</dbReference>
<dbReference type="AlphaFoldDB" id="A0A8I1A0S3"/>
<comment type="caution">
    <text evidence="7">The sequence shown here is derived from an EMBL/GenBank/DDBJ whole genome shotgun (WGS) entry which is preliminary data.</text>
</comment>
<dbReference type="Gene3D" id="3.30.465.10">
    <property type="match status" value="1"/>
</dbReference>
<dbReference type="InterPro" id="IPR016171">
    <property type="entry name" value="Vanillyl_alc_oxidase_C-sub2"/>
</dbReference>
<dbReference type="InterPro" id="IPR016166">
    <property type="entry name" value="FAD-bd_PCMH"/>
</dbReference>
<sequence>MSSRTLVEARESATDARFFDALAEIVGEAHVLTDPELIEGYTRDWTGRWIGDAIAVVRPADTAEVSAVVTTCFEAGIPITPQGGNTGLVGGGIPSAGSVVLSTRRLDSIETVDPIGRTIAAGAGVTVARADLAASAHGLRFGIDLASKESATLGGIVATNAGGTRMVRYGNTRAQILGIEAVLADGSVLSRWTPLVKDNVGYDIPGLLAGSEGTLAIVTKVLMKLVTPATDTQVVLAGVRDVDQALQLCNRVHQSGLTVEAAEIMTDDGISLVCAHTDARRPFGTPSPMYTLIEVSSPRETEESLLEVLSASADLIEDATVEPGPARKLWTLRESHTESISASSTTPVVKLDISVPLSVMGMFIESLREVLTERFAHVRPMLFGHFADGNIHVNLLDAEPSIAHELTDTVFELVSAHHGSISAEHGIGRAKSPWIALGRTETDIAAMKLIKSSWDPRGILNPGILLPETVG</sequence>
<proteinExistence type="inferred from homology"/>
<dbReference type="InterPro" id="IPR036318">
    <property type="entry name" value="FAD-bd_PCMH-like_sf"/>
</dbReference>
<evidence type="ECO:0000256" key="3">
    <source>
        <dbReference type="ARBA" id="ARBA00022630"/>
    </source>
</evidence>
<comment type="similarity">
    <text evidence="2">Belongs to the FAD-binding oxidoreductase/transferase type 4 family.</text>
</comment>
<dbReference type="RefSeq" id="WP_197941503.1">
    <property type="nucleotide sequence ID" value="NZ_JAECSB010000070.1"/>
</dbReference>
<feature type="domain" description="FAD-binding PCMH-type" evidence="6">
    <location>
        <begin position="49"/>
        <end position="228"/>
    </location>
</feature>
<dbReference type="InterPro" id="IPR004113">
    <property type="entry name" value="FAD-bd_oxidored_4_C"/>
</dbReference>
<dbReference type="Gene3D" id="3.30.43.10">
    <property type="entry name" value="Uridine Diphospho-n-acetylenolpyruvylglucosamine Reductase, domain 2"/>
    <property type="match status" value="1"/>
</dbReference>
<accession>A0A8I1A0S3</accession>
<keyword evidence="8" id="KW-1185">Reference proteome</keyword>
<evidence type="ECO:0000256" key="2">
    <source>
        <dbReference type="ARBA" id="ARBA00008000"/>
    </source>
</evidence>
<dbReference type="InterPro" id="IPR016167">
    <property type="entry name" value="FAD-bd_PCMH_sub1"/>
</dbReference>
<dbReference type="SUPFAM" id="SSF56176">
    <property type="entry name" value="FAD-binding/transporter-associated domain-like"/>
    <property type="match status" value="1"/>
</dbReference>
<dbReference type="Pfam" id="PF01565">
    <property type="entry name" value="FAD_binding_4"/>
    <property type="match status" value="1"/>
</dbReference>